<protein>
    <submittedName>
        <fullName evidence="2">Uncharacterized protein</fullName>
    </submittedName>
</protein>
<dbReference type="STRING" id="8469.M7BKH9"/>
<dbReference type="eggNOG" id="ENOG502RQ9K">
    <property type="taxonomic scope" value="Eukaryota"/>
</dbReference>
<proteinExistence type="predicted"/>
<sequence>MKVWGPGFNPKQLRESFKDLKKKFNNLKFNYTKKTEKARNLKVLKIQIQQVEVYAEKMQILRKKMDNLEKKVTGCVINHPDGKAGVLLESVNELQKQLSKFGRVVEDYKQNLDLIEHLQQMMEEVLHLGDGEKPETSLREESHCGGEGGFMLQTPEVHCDYLKSDFSSATSILCSQGNERVNQ</sequence>
<reference evidence="3" key="1">
    <citation type="journal article" date="2013" name="Nat. Genet.">
        <title>The draft genomes of soft-shell turtle and green sea turtle yield insights into the development and evolution of the turtle-specific body plan.</title>
        <authorList>
            <person name="Wang Z."/>
            <person name="Pascual-Anaya J."/>
            <person name="Zadissa A."/>
            <person name="Li W."/>
            <person name="Niimura Y."/>
            <person name="Huang Z."/>
            <person name="Li C."/>
            <person name="White S."/>
            <person name="Xiong Z."/>
            <person name="Fang D."/>
            <person name="Wang B."/>
            <person name="Ming Y."/>
            <person name="Chen Y."/>
            <person name="Zheng Y."/>
            <person name="Kuraku S."/>
            <person name="Pignatelli M."/>
            <person name="Herrero J."/>
            <person name="Beal K."/>
            <person name="Nozawa M."/>
            <person name="Li Q."/>
            <person name="Wang J."/>
            <person name="Zhang H."/>
            <person name="Yu L."/>
            <person name="Shigenobu S."/>
            <person name="Wang J."/>
            <person name="Liu J."/>
            <person name="Flicek P."/>
            <person name="Searle S."/>
            <person name="Wang J."/>
            <person name="Kuratani S."/>
            <person name="Yin Y."/>
            <person name="Aken B."/>
            <person name="Zhang G."/>
            <person name="Irie N."/>
        </authorList>
    </citation>
    <scope>NUCLEOTIDE SEQUENCE [LARGE SCALE GENOMIC DNA]</scope>
</reference>
<evidence type="ECO:0000313" key="3">
    <source>
        <dbReference type="Proteomes" id="UP000031443"/>
    </source>
</evidence>
<dbReference type="Proteomes" id="UP000031443">
    <property type="component" value="Unassembled WGS sequence"/>
</dbReference>
<evidence type="ECO:0000256" key="1">
    <source>
        <dbReference type="SAM" id="Coils"/>
    </source>
</evidence>
<feature type="coiled-coil region" evidence="1">
    <location>
        <begin position="51"/>
        <end position="111"/>
    </location>
</feature>
<keyword evidence="1" id="KW-0175">Coiled coil</keyword>
<keyword evidence="3" id="KW-1185">Reference proteome</keyword>
<accession>M7BKH9</accession>
<name>M7BKH9_CHEMY</name>
<organism evidence="2 3">
    <name type="scientific">Chelonia mydas</name>
    <name type="common">Green sea-turtle</name>
    <name type="synonym">Chelonia agassizi</name>
    <dbReference type="NCBI Taxonomy" id="8469"/>
    <lineage>
        <taxon>Eukaryota</taxon>
        <taxon>Metazoa</taxon>
        <taxon>Chordata</taxon>
        <taxon>Craniata</taxon>
        <taxon>Vertebrata</taxon>
        <taxon>Euteleostomi</taxon>
        <taxon>Archelosauria</taxon>
        <taxon>Testudinata</taxon>
        <taxon>Testudines</taxon>
        <taxon>Cryptodira</taxon>
        <taxon>Durocryptodira</taxon>
        <taxon>Americhelydia</taxon>
        <taxon>Chelonioidea</taxon>
        <taxon>Cheloniidae</taxon>
        <taxon>Chelonia</taxon>
    </lineage>
</organism>
<gene>
    <name evidence="2" type="ORF">UY3_04411</name>
</gene>
<dbReference type="EMBL" id="KB519916">
    <property type="protein sequence ID" value="EMP38376.1"/>
    <property type="molecule type" value="Genomic_DNA"/>
</dbReference>
<dbReference type="AlphaFoldDB" id="M7BKH9"/>
<evidence type="ECO:0000313" key="2">
    <source>
        <dbReference type="EMBL" id="EMP38376.1"/>
    </source>
</evidence>